<dbReference type="GO" id="GO:0003352">
    <property type="term" value="P:regulation of cilium movement"/>
    <property type="evidence" value="ECO:0007669"/>
    <property type="project" value="TreeGrafter"/>
</dbReference>
<organism evidence="6 7">
    <name type="scientific">Pavo cristatus</name>
    <name type="common">Indian peafowl</name>
    <name type="synonym">Blue peafowl</name>
    <dbReference type="NCBI Taxonomy" id="9049"/>
    <lineage>
        <taxon>Eukaryota</taxon>
        <taxon>Metazoa</taxon>
        <taxon>Chordata</taxon>
        <taxon>Craniata</taxon>
        <taxon>Vertebrata</taxon>
        <taxon>Euteleostomi</taxon>
        <taxon>Archelosauria</taxon>
        <taxon>Archosauria</taxon>
        <taxon>Dinosauria</taxon>
        <taxon>Saurischia</taxon>
        <taxon>Theropoda</taxon>
        <taxon>Coelurosauria</taxon>
        <taxon>Aves</taxon>
        <taxon>Neognathae</taxon>
        <taxon>Galloanserae</taxon>
        <taxon>Galliformes</taxon>
        <taxon>Phasianidae</taxon>
        <taxon>Phasianinae</taxon>
        <taxon>Pavo</taxon>
    </lineage>
</organism>
<evidence type="ECO:0000256" key="3">
    <source>
        <dbReference type="ARBA" id="ARBA00023069"/>
    </source>
</evidence>
<dbReference type="AlphaFoldDB" id="A0A8C9FY59"/>
<reference evidence="6" key="1">
    <citation type="submission" date="2025-08" db="UniProtKB">
        <authorList>
            <consortium name="Ensembl"/>
        </authorList>
    </citation>
    <scope>IDENTIFICATION</scope>
</reference>
<dbReference type="GO" id="GO:0070286">
    <property type="term" value="P:axonemal dynein complex assembly"/>
    <property type="evidence" value="ECO:0007669"/>
    <property type="project" value="InterPro"/>
</dbReference>
<evidence type="ECO:0000256" key="4">
    <source>
        <dbReference type="ARBA" id="ARBA00023273"/>
    </source>
</evidence>
<comment type="subcellular location">
    <subcellularLocation>
        <location evidence="1">Cytoplasm</location>
        <location evidence="1">Cytoskeleton</location>
        <location evidence="1">Flagellum axoneme</location>
    </subcellularLocation>
</comment>
<evidence type="ECO:0000256" key="2">
    <source>
        <dbReference type="ARBA" id="ARBA00022846"/>
    </source>
</evidence>
<dbReference type="PANTHER" id="PTHR21625:SF0">
    <property type="entry name" value="DYNEIN REGULATORY COMPLEX SUBUNIT 2"/>
    <property type="match status" value="1"/>
</dbReference>
<keyword evidence="7" id="KW-1185">Reference proteome</keyword>
<dbReference type="Ensembl" id="ENSPSTT00000021649.1">
    <property type="protein sequence ID" value="ENSPSTP00000020639.1"/>
    <property type="gene ID" value="ENSPSTG00000014988.1"/>
</dbReference>
<dbReference type="InterPro" id="IPR039750">
    <property type="entry name" value="DRC1/DRC2"/>
</dbReference>
<sequence>MSRARAKAHRSLAELTAQSGAALKALGEVVGKAERVLRLAELCRRLESEEEKVLPFYPSSLAEGELDDAERLLREAPGEPLAQAVRDYVGLERFWQRFNKAKLEETAVGRQRAALTRGNRRLRALLRRYLDGLAVNAEALSEPDAPPAVSNKSRPVQRPPPAAGAAQSHQVHLE</sequence>
<evidence type="ECO:0000313" key="7">
    <source>
        <dbReference type="Proteomes" id="UP000694428"/>
    </source>
</evidence>
<evidence type="ECO:0000256" key="5">
    <source>
        <dbReference type="SAM" id="MobiDB-lite"/>
    </source>
</evidence>
<keyword evidence="4" id="KW-0966">Cell projection</keyword>
<feature type="region of interest" description="Disordered" evidence="5">
    <location>
        <begin position="140"/>
        <end position="174"/>
    </location>
</feature>
<evidence type="ECO:0000256" key="1">
    <source>
        <dbReference type="ARBA" id="ARBA00004611"/>
    </source>
</evidence>
<dbReference type="GO" id="GO:0005858">
    <property type="term" value="C:axonemal dynein complex"/>
    <property type="evidence" value="ECO:0007669"/>
    <property type="project" value="InterPro"/>
</dbReference>
<name>A0A8C9FY59_PAVCR</name>
<evidence type="ECO:0000313" key="6">
    <source>
        <dbReference type="Ensembl" id="ENSPSTP00000020639.1"/>
    </source>
</evidence>
<keyword evidence="2" id="KW-0282">Flagellum</keyword>
<keyword evidence="3" id="KW-0969">Cilium</keyword>
<proteinExistence type="predicted"/>
<protein>
    <submittedName>
        <fullName evidence="6">Uncharacterized protein</fullName>
    </submittedName>
</protein>
<dbReference type="GO" id="GO:0060285">
    <property type="term" value="P:cilium-dependent cell motility"/>
    <property type="evidence" value="ECO:0007669"/>
    <property type="project" value="TreeGrafter"/>
</dbReference>
<dbReference type="PANTHER" id="PTHR21625">
    <property type="entry name" value="NYD-SP28 PROTEIN"/>
    <property type="match status" value="1"/>
</dbReference>
<accession>A0A8C9FY59</accession>
<reference evidence="6" key="2">
    <citation type="submission" date="2025-09" db="UniProtKB">
        <authorList>
            <consortium name="Ensembl"/>
        </authorList>
    </citation>
    <scope>IDENTIFICATION</scope>
</reference>
<dbReference type="Proteomes" id="UP000694428">
    <property type="component" value="Unplaced"/>
</dbReference>